<keyword evidence="1" id="KW-0418">Kinase</keyword>
<evidence type="ECO:0000313" key="2">
    <source>
        <dbReference type="Proteomes" id="UP001320706"/>
    </source>
</evidence>
<dbReference type="Proteomes" id="UP001320706">
    <property type="component" value="Unassembled WGS sequence"/>
</dbReference>
<sequence>MATAPYASSASAPMPYRAANYAPPVAANSAPPGTFAPGTKVQVGSHRVIIEKYLSEGGFAHVYVVRVPRDGDKHEVAVLKRVAVPDKDALANMRTEVETMKKLKGHRKIVTYIDSHASQMKGGGYEVFLLMEFCAGGGLIDFMNTRLQHRLTEPEILKIFGDVSEGVATMHYLRPPLLHRDLKVENVLISKPPTSPSGVEYKLCDFGSTAPPRPTATNASEARLIEEDIQKHTTMQYRSPEMVDVWRKQPIDEKSDIWALGVLLYKLCYYTTPFEEVGQMAILNASFKEDPKQRPNIYQVIKEVCSMRGVPVPIKDIYVGRTQSEARNNQKLPSREPSVASPPPVGIHKSPPVERVQAIPEITPMRRGRPAGPTQVAGAAKPSPSPARGDPFAALDSSNLQVRAGAVEELSKRFPSLDDFSITHDTSKFGKPSVPKKEQPGLDQRLTNALADEVFAQTKPAQPSRSPQPPSTERQQQTVKTTAQAASTRKPDVPGSRPDSAKQSPVIQQPAPVRPGYSSTGTMTSPAPTPPAQARPAEVKMPEIRRPIWRVPSHHRSSSQPRASPAAQSQASTLRPTSLYRPAMLDLGRSKSQANILTLNQSPASSRPSLEGHRPSDSDFNESIKRTTSASKARPVSAAYVESNLDFLRESESQSKRPSLDFRRPSRQASGTSVEDETAIDETHIENDADYLRSIEGGDLRGKPSRKSSSHKKRSSMPSISLKGTKLFAGKVGDAFRRFEISSDSDKADSDRKPDLPQPLRTPSPQLAGLDDKRLLSPISGSEATATPPRRADDGAAEIEETEELPPEVRRELERRQLLEEERRVAQAAEDYRNRSSNTGPPSRASTIQKRVQSLLEEGRQSPQPKRTAEGYGHYTERRPESPVKGPPPQIARKPQPAELSYGKTRQVQPPAATVPVISSSAPPAAAPAPAQQQPKAFSKPNAPPKPKAFKTGTPQLPQTQPPPSFSAERTQPMYTGRGRGPGLAALLARDQEGVAAAGAGNGTGHGPEYGSVSNPPASAGHSQRQMDGAEPDTRDLEAEFAKRYPSLNAIEMVETEIVARDAPGSGARRGMRVKEV</sequence>
<evidence type="ECO:0000313" key="1">
    <source>
        <dbReference type="EMBL" id="KAK8213619.1"/>
    </source>
</evidence>
<organism evidence="1 2">
    <name type="scientific">Zalaria obscura</name>
    <dbReference type="NCBI Taxonomy" id="2024903"/>
    <lineage>
        <taxon>Eukaryota</taxon>
        <taxon>Fungi</taxon>
        <taxon>Dikarya</taxon>
        <taxon>Ascomycota</taxon>
        <taxon>Pezizomycotina</taxon>
        <taxon>Dothideomycetes</taxon>
        <taxon>Dothideomycetidae</taxon>
        <taxon>Dothideales</taxon>
        <taxon>Zalariaceae</taxon>
        <taxon>Zalaria</taxon>
    </lineage>
</organism>
<gene>
    <name evidence="1" type="primary">AKL1</name>
    <name evidence="1" type="ORF">M8818_002923</name>
</gene>
<proteinExistence type="predicted"/>
<reference evidence="1" key="1">
    <citation type="submission" date="2024-02" db="EMBL/GenBank/DDBJ databases">
        <title>Metagenome Assembled Genome of Zalaria obscura JY119.</title>
        <authorList>
            <person name="Vighnesh L."/>
            <person name="Jagadeeshwari U."/>
            <person name="Venkata Ramana C."/>
            <person name="Sasikala C."/>
        </authorList>
    </citation>
    <scope>NUCLEOTIDE SEQUENCE</scope>
    <source>
        <strain evidence="1">JY119</strain>
    </source>
</reference>
<accession>A0ACC3SKE6</accession>
<keyword evidence="2" id="KW-1185">Reference proteome</keyword>
<dbReference type="EC" id="2.7.11.1" evidence="1"/>
<keyword evidence="1" id="KW-0808">Transferase</keyword>
<name>A0ACC3SKE6_9PEZI</name>
<protein>
    <submittedName>
        <fullName evidence="1">Ark- serine/threonine protein kinase</fullName>
        <ecNumber evidence="1">2.7.11.1</ecNumber>
    </submittedName>
</protein>
<dbReference type="EMBL" id="JAMKPW020000011">
    <property type="protein sequence ID" value="KAK8213619.1"/>
    <property type="molecule type" value="Genomic_DNA"/>
</dbReference>
<keyword evidence="1" id="KW-0723">Serine/threonine-protein kinase</keyword>
<comment type="caution">
    <text evidence="1">The sequence shown here is derived from an EMBL/GenBank/DDBJ whole genome shotgun (WGS) entry which is preliminary data.</text>
</comment>